<keyword evidence="3" id="KW-0378">Hydrolase</keyword>
<evidence type="ECO:0000313" key="3">
    <source>
        <dbReference type="EMBL" id="ACC74262.1"/>
    </source>
</evidence>
<dbReference type="SUPFAM" id="SSF56317">
    <property type="entry name" value="Carbon-nitrogen hydrolase"/>
    <property type="match status" value="1"/>
</dbReference>
<feature type="domain" description="CN hydrolase" evidence="2">
    <location>
        <begin position="25"/>
        <end position="299"/>
    </location>
</feature>
<accession>B2JMC7</accession>
<name>B2JMC7_PARP8</name>
<evidence type="ECO:0000256" key="1">
    <source>
        <dbReference type="ARBA" id="ARBA00008129"/>
    </source>
</evidence>
<dbReference type="InterPro" id="IPR003010">
    <property type="entry name" value="C-N_Hydrolase"/>
</dbReference>
<gene>
    <name evidence="3" type="ordered locus">Bphy_5177</name>
</gene>
<sequence length="351" mass="38051">MLHMQDRTLPGNPPALVKEFVMKVVKAAAVQFSPVLYSREATVAKVVQKIHELGQKGVQFATFPETVVPYYPYFAAVQTGIELLSGTEHLRLLEQAVTVPSAATDAIGEAARKTGMVVSIGVNERDGGTLYNAQLLFDADGTLIQRRRKITPTHFERMVWGQGDGSGLRAVDSAVGRIGQLACFEHNNPLARYAMIADGEQIHSAMYPGSAFGEGFAQRMEINIRQHALESGAFVVNATAWLDADQQAQIMEDTGCGIGPISGGCFTTVVSPDGMLMAEPLRSGEGEVIVDLDFAQIDRRKMLMDSAGHYNRPELLSLLIDRTPTAHVHARTAHPIIVNEQASDDPRAQAA</sequence>
<dbReference type="EC" id="3.5.5.1" evidence="3"/>
<reference evidence="4" key="1">
    <citation type="journal article" date="2014" name="Stand. Genomic Sci.">
        <title>Complete genome sequence of Burkholderia phymatum STM815(T), a broad host range and efficient nitrogen-fixing symbiont of Mimosa species.</title>
        <authorList>
            <person name="Moulin L."/>
            <person name="Klonowska A."/>
            <person name="Caroline B."/>
            <person name="Booth K."/>
            <person name="Vriezen J.A."/>
            <person name="Melkonian R."/>
            <person name="James E.K."/>
            <person name="Young J.P."/>
            <person name="Bena G."/>
            <person name="Hauser L."/>
            <person name="Land M."/>
            <person name="Kyrpides N."/>
            <person name="Bruce D."/>
            <person name="Chain P."/>
            <person name="Copeland A."/>
            <person name="Pitluck S."/>
            <person name="Woyke T."/>
            <person name="Lizotte-Waniewski M."/>
            <person name="Bristow J."/>
            <person name="Riley M."/>
        </authorList>
    </citation>
    <scope>NUCLEOTIDE SEQUENCE [LARGE SCALE GENOMIC DNA]</scope>
    <source>
        <strain evidence="4">DSM 17167 / CIP 108236 / LMG 21445 / STM815</strain>
    </source>
</reference>
<dbReference type="PANTHER" id="PTHR46044">
    <property type="entry name" value="NITRILASE"/>
    <property type="match status" value="1"/>
</dbReference>
<dbReference type="InterPro" id="IPR044149">
    <property type="entry name" value="Nitrilases_CHs"/>
</dbReference>
<dbReference type="CDD" id="cd07564">
    <property type="entry name" value="nitrilases_CHs"/>
    <property type="match status" value="1"/>
</dbReference>
<evidence type="ECO:0000259" key="2">
    <source>
        <dbReference type="PROSITE" id="PS50263"/>
    </source>
</evidence>
<dbReference type="Pfam" id="PF00795">
    <property type="entry name" value="CN_hydrolase"/>
    <property type="match status" value="1"/>
</dbReference>
<dbReference type="PANTHER" id="PTHR46044:SF1">
    <property type="entry name" value="CN HYDROLASE DOMAIN-CONTAINING PROTEIN"/>
    <property type="match status" value="1"/>
</dbReference>
<dbReference type="InterPro" id="IPR036526">
    <property type="entry name" value="C-N_Hydrolase_sf"/>
</dbReference>
<comment type="similarity">
    <text evidence="1">Belongs to the carbon-nitrogen hydrolase superfamily. Nitrilase family.</text>
</comment>
<keyword evidence="4" id="KW-1185">Reference proteome</keyword>
<proteinExistence type="inferred from homology"/>
<dbReference type="AlphaFoldDB" id="B2JMC7"/>
<dbReference type="Proteomes" id="UP000001192">
    <property type="component" value="Chromosome 2"/>
</dbReference>
<organism evidence="3 4">
    <name type="scientific">Paraburkholderia phymatum (strain DSM 17167 / CIP 108236 / LMG 21445 / STM815)</name>
    <name type="common">Burkholderia phymatum</name>
    <dbReference type="NCBI Taxonomy" id="391038"/>
    <lineage>
        <taxon>Bacteria</taxon>
        <taxon>Pseudomonadati</taxon>
        <taxon>Pseudomonadota</taxon>
        <taxon>Betaproteobacteria</taxon>
        <taxon>Burkholderiales</taxon>
        <taxon>Burkholderiaceae</taxon>
        <taxon>Paraburkholderia</taxon>
    </lineage>
</organism>
<dbReference type="PROSITE" id="PS50263">
    <property type="entry name" value="CN_HYDROLASE"/>
    <property type="match status" value="1"/>
</dbReference>
<dbReference type="EMBL" id="CP001044">
    <property type="protein sequence ID" value="ACC74262.1"/>
    <property type="molecule type" value="Genomic_DNA"/>
</dbReference>
<dbReference type="Gene3D" id="3.60.110.10">
    <property type="entry name" value="Carbon-nitrogen hydrolase"/>
    <property type="match status" value="1"/>
</dbReference>
<dbReference type="SMR" id="B2JMC7"/>
<evidence type="ECO:0000313" key="4">
    <source>
        <dbReference type="Proteomes" id="UP000001192"/>
    </source>
</evidence>
<dbReference type="HOGENOM" id="CLU_030130_6_1_4"/>
<dbReference type="GO" id="GO:0000257">
    <property type="term" value="F:nitrilase activity"/>
    <property type="evidence" value="ECO:0007669"/>
    <property type="project" value="UniProtKB-EC"/>
</dbReference>
<protein>
    <submittedName>
        <fullName evidence="3">Nitrilase</fullName>
        <ecNumber evidence="3">3.5.5.1</ecNumber>
    </submittedName>
</protein>
<dbReference type="eggNOG" id="COG0388">
    <property type="taxonomic scope" value="Bacteria"/>
</dbReference>
<dbReference type="KEGG" id="bph:Bphy_5177"/>
<dbReference type="STRING" id="391038.Bphy_5177"/>